<evidence type="ECO:0000256" key="1">
    <source>
        <dbReference type="ARBA" id="ARBA00004418"/>
    </source>
</evidence>
<dbReference type="InterPro" id="IPR039424">
    <property type="entry name" value="SBP_5"/>
</dbReference>
<reference evidence="7" key="1">
    <citation type="submission" date="2020-02" db="EMBL/GenBank/DDBJ databases">
        <authorList>
            <person name="Meier V. D."/>
        </authorList>
    </citation>
    <scope>NUCLEOTIDE SEQUENCE</scope>
    <source>
        <strain evidence="7">AVDCRST_MAG90</strain>
    </source>
</reference>
<keyword evidence="3" id="KW-0813">Transport</keyword>
<accession>A0A6J4L6T4</accession>
<comment type="similarity">
    <text evidence="2">Belongs to the bacterial solute-binding protein 5 family.</text>
</comment>
<dbReference type="InterPro" id="IPR000914">
    <property type="entry name" value="SBP_5_dom"/>
</dbReference>
<dbReference type="PANTHER" id="PTHR30290:SF9">
    <property type="entry name" value="OLIGOPEPTIDE-BINDING PROTEIN APPA"/>
    <property type="match status" value="1"/>
</dbReference>
<dbReference type="GO" id="GO:1904680">
    <property type="term" value="F:peptide transmembrane transporter activity"/>
    <property type="evidence" value="ECO:0007669"/>
    <property type="project" value="TreeGrafter"/>
</dbReference>
<organism evidence="7">
    <name type="scientific">uncultured Microvirga sp</name>
    <dbReference type="NCBI Taxonomy" id="412392"/>
    <lineage>
        <taxon>Bacteria</taxon>
        <taxon>Pseudomonadati</taxon>
        <taxon>Pseudomonadota</taxon>
        <taxon>Alphaproteobacteria</taxon>
        <taxon>Hyphomicrobiales</taxon>
        <taxon>Methylobacteriaceae</taxon>
        <taxon>Microvirga</taxon>
        <taxon>environmental samples</taxon>
    </lineage>
</organism>
<protein>
    <submittedName>
        <fullName evidence="7">ABC transporter, substrate-binding protein (Cluster 5, nickel/peptides/opines)</fullName>
    </submittedName>
</protein>
<feature type="chain" id="PRO_5026730188" evidence="5">
    <location>
        <begin position="26"/>
        <end position="534"/>
    </location>
</feature>
<keyword evidence="4 5" id="KW-0732">Signal</keyword>
<dbReference type="EMBL" id="CADCUC010000227">
    <property type="protein sequence ID" value="CAA9324461.1"/>
    <property type="molecule type" value="Genomic_DNA"/>
</dbReference>
<dbReference type="Gene3D" id="3.40.190.10">
    <property type="entry name" value="Periplasmic binding protein-like II"/>
    <property type="match status" value="1"/>
</dbReference>
<dbReference type="AlphaFoldDB" id="A0A6J4L6T4"/>
<dbReference type="GO" id="GO:0043190">
    <property type="term" value="C:ATP-binding cassette (ABC) transporter complex"/>
    <property type="evidence" value="ECO:0007669"/>
    <property type="project" value="InterPro"/>
</dbReference>
<dbReference type="SUPFAM" id="SSF53850">
    <property type="entry name" value="Periplasmic binding protein-like II"/>
    <property type="match status" value="1"/>
</dbReference>
<dbReference type="GO" id="GO:0030288">
    <property type="term" value="C:outer membrane-bounded periplasmic space"/>
    <property type="evidence" value="ECO:0007669"/>
    <property type="project" value="UniProtKB-ARBA"/>
</dbReference>
<feature type="domain" description="Solute-binding protein family 5" evidence="6">
    <location>
        <begin position="68"/>
        <end position="449"/>
    </location>
</feature>
<dbReference type="CDD" id="cd08498">
    <property type="entry name" value="PBP2_NikA_DppA_OppA_like_2"/>
    <property type="match status" value="1"/>
</dbReference>
<evidence type="ECO:0000259" key="6">
    <source>
        <dbReference type="Pfam" id="PF00496"/>
    </source>
</evidence>
<gene>
    <name evidence="7" type="ORF">AVDCRST_MAG90-1171</name>
</gene>
<feature type="signal peptide" evidence="5">
    <location>
        <begin position="1"/>
        <end position="25"/>
    </location>
</feature>
<evidence type="ECO:0000256" key="3">
    <source>
        <dbReference type="ARBA" id="ARBA00022448"/>
    </source>
</evidence>
<evidence type="ECO:0000313" key="7">
    <source>
        <dbReference type="EMBL" id="CAA9324461.1"/>
    </source>
</evidence>
<sequence length="534" mass="59108">MTFSRTAFALSLAAATALTAVSAEARTLRWARSGDSLTLDPHAQNEGPTHALGHHLYEPLVVRNIKGELTPALATSWRVLPNDPTTWEFKLREGVKFHNGAAFNADDVVFSLQRAAAPTSDMKGLLTSMDSVTKVDDTTVHVKTKGPSPLLVNNLTNTFMMDKEWSEQNNVQKPQDFKNKEENFSVRNANGTGPFQLVSREPDVKTVMRRNEAYWGKGADVPLEVSEIIYTPIKADATRVAALLSGEVDLVQDVPVQDIERLKGTQNLRVTTGPENRTIFFGMDVGSKDLKTDNVEGKNPFADKKVRQAMNMAINRTAIQRVVMRGQSVPTGVIMPPFVNGWTKELDQAPPPDVAKAKAMLTEAGYPNGFQVTLNCPNDRYVNDEGICQAVAGMMGQIGIKTNLVSQSKTLHFPLVQKNPPETEFFLIGWGVPTFDSEYIFSFLHHTRDAKFGSWNALRLSDAALDKEIEALSSETDAAKRNASIAAIWKKVQDEAYYLPIHHQMLAYAMKNALDVPVDPENQPKMKYVSFKGM</sequence>
<dbReference type="InterPro" id="IPR030678">
    <property type="entry name" value="Peptide/Ni-bd"/>
</dbReference>
<name>A0A6J4L6T4_9HYPH</name>
<evidence type="ECO:0000256" key="4">
    <source>
        <dbReference type="ARBA" id="ARBA00022729"/>
    </source>
</evidence>
<dbReference type="PIRSF" id="PIRSF002741">
    <property type="entry name" value="MppA"/>
    <property type="match status" value="1"/>
</dbReference>
<evidence type="ECO:0000256" key="2">
    <source>
        <dbReference type="ARBA" id="ARBA00005695"/>
    </source>
</evidence>
<dbReference type="GO" id="GO:0015833">
    <property type="term" value="P:peptide transport"/>
    <property type="evidence" value="ECO:0007669"/>
    <property type="project" value="TreeGrafter"/>
</dbReference>
<evidence type="ECO:0000256" key="5">
    <source>
        <dbReference type="SAM" id="SignalP"/>
    </source>
</evidence>
<proteinExistence type="inferred from homology"/>
<dbReference type="Gene3D" id="3.90.76.10">
    <property type="entry name" value="Dipeptide-binding Protein, Domain 1"/>
    <property type="match status" value="1"/>
</dbReference>
<comment type="subcellular location">
    <subcellularLocation>
        <location evidence="1">Periplasm</location>
    </subcellularLocation>
</comment>
<dbReference type="PANTHER" id="PTHR30290">
    <property type="entry name" value="PERIPLASMIC BINDING COMPONENT OF ABC TRANSPORTER"/>
    <property type="match status" value="1"/>
</dbReference>
<dbReference type="Pfam" id="PF00496">
    <property type="entry name" value="SBP_bac_5"/>
    <property type="match status" value="1"/>
</dbReference>
<dbReference type="Gene3D" id="3.10.105.10">
    <property type="entry name" value="Dipeptide-binding Protein, Domain 3"/>
    <property type="match status" value="1"/>
</dbReference>